<dbReference type="Pfam" id="PF00496">
    <property type="entry name" value="SBP_bac_5"/>
    <property type="match status" value="1"/>
</dbReference>
<dbReference type="GO" id="GO:1904680">
    <property type="term" value="F:peptide transmembrane transporter activity"/>
    <property type="evidence" value="ECO:0007669"/>
    <property type="project" value="TreeGrafter"/>
</dbReference>
<dbReference type="AlphaFoldDB" id="W9GN47"/>
<dbReference type="PANTHER" id="PTHR30290:SF83">
    <property type="entry name" value="ABC TRANSPORTER SUBSTRATE-BINDING PROTEIN"/>
    <property type="match status" value="1"/>
</dbReference>
<name>W9GN47_9MICO</name>
<dbReference type="EMBL" id="AWQS01000006">
    <property type="protein sequence ID" value="EWT07696.1"/>
    <property type="molecule type" value="Genomic_DNA"/>
</dbReference>
<dbReference type="InterPro" id="IPR039424">
    <property type="entry name" value="SBP_5"/>
</dbReference>
<accession>W9GN47</accession>
<evidence type="ECO:0000313" key="4">
    <source>
        <dbReference type="EMBL" id="EWT07696.1"/>
    </source>
</evidence>
<dbReference type="OrthoDB" id="5240629at2"/>
<dbReference type="SUPFAM" id="SSF53850">
    <property type="entry name" value="Periplasmic binding protein-like II"/>
    <property type="match status" value="1"/>
</dbReference>
<protein>
    <submittedName>
        <fullName evidence="4">ABC transporter substrate-binding protein</fullName>
    </submittedName>
</protein>
<feature type="region of interest" description="Disordered" evidence="1">
    <location>
        <begin position="370"/>
        <end position="396"/>
    </location>
</feature>
<dbReference type="Proteomes" id="UP000019494">
    <property type="component" value="Unassembled WGS sequence"/>
</dbReference>
<evidence type="ECO:0000313" key="5">
    <source>
        <dbReference type="Proteomes" id="UP000019494"/>
    </source>
</evidence>
<dbReference type="InterPro" id="IPR000914">
    <property type="entry name" value="SBP_5_dom"/>
</dbReference>
<feature type="domain" description="Solute-binding protein family 5" evidence="3">
    <location>
        <begin position="93"/>
        <end position="489"/>
    </location>
</feature>
<dbReference type="GO" id="GO:0042597">
    <property type="term" value="C:periplasmic space"/>
    <property type="evidence" value="ECO:0007669"/>
    <property type="project" value="UniProtKB-ARBA"/>
</dbReference>
<keyword evidence="5" id="KW-1185">Reference proteome</keyword>
<sequence>MRFRRVLAGALAALAVGAGAACTSVTGGTAATGQVAASKAPAAKGGDLHVLVAGDVRTWDPQLMYVGPEAFFAQRTFVRTLTTYGTGPHQRDLVGDLATTTGTPTQGGRTWTFTLRDGVAWQDGSPITCEDVRHGVARTFDRSTHIAGTNYASFLLDVPTQVTAEGLEKPVYGGPKDTRNAPAFNKAVECRGRQVVFHLREPEPDFPHLVALAEFAPRQAAMDSDDTRQGHAVMSSGPYRLAGNWDSAKGGTFVRNEHWDPATDPVRRAYPDRIVVEAGLDESTVLQRLLNAQGTDAQAVSWVQASPTLRNQASPEIRARMTSPWNGEVDYLALNMRSPVMSKPEVRHAFALATNRATYVTANGGPDAGAPSWSILPPSVSERGVAPETGRPVEGDPEGARALLAKAGVRAPVKVRVVHVQSALGDKAYAALAAAWERAGFDVELDAVPPEEYYETIERPDSATKYDVLRGAWSPDWPSAGAVLPALFDARINVDSSGPGQDVGYFSDGPFNALVDKATATADPAQRRGIWEQADDRVRGQGGYVALAALKSTYLHGPAVAHYEDHVVGGMVDLATVAVR</sequence>
<feature type="signal peptide" evidence="2">
    <location>
        <begin position="1"/>
        <end position="20"/>
    </location>
</feature>
<dbReference type="PANTHER" id="PTHR30290">
    <property type="entry name" value="PERIPLASMIC BINDING COMPONENT OF ABC TRANSPORTER"/>
    <property type="match status" value="1"/>
</dbReference>
<dbReference type="RefSeq" id="WP_034712656.1">
    <property type="nucleotide sequence ID" value="NZ_AWQS01000006.1"/>
</dbReference>
<comment type="caution">
    <text evidence="4">The sequence shown here is derived from an EMBL/GenBank/DDBJ whole genome shotgun (WGS) entry which is preliminary data.</text>
</comment>
<dbReference type="Gene3D" id="3.10.105.10">
    <property type="entry name" value="Dipeptide-binding Protein, Domain 3"/>
    <property type="match status" value="1"/>
</dbReference>
<proteinExistence type="predicted"/>
<dbReference type="InterPro" id="IPR030678">
    <property type="entry name" value="Peptide/Ni-bd"/>
</dbReference>
<organism evidence="4 5">
    <name type="scientific">Intrasporangium chromatireducens Q5-1</name>
    <dbReference type="NCBI Taxonomy" id="584657"/>
    <lineage>
        <taxon>Bacteria</taxon>
        <taxon>Bacillati</taxon>
        <taxon>Actinomycetota</taxon>
        <taxon>Actinomycetes</taxon>
        <taxon>Micrococcales</taxon>
        <taxon>Intrasporangiaceae</taxon>
        <taxon>Intrasporangium</taxon>
    </lineage>
</organism>
<keyword evidence="2" id="KW-0732">Signal</keyword>
<dbReference type="PIRSF" id="PIRSF002741">
    <property type="entry name" value="MppA"/>
    <property type="match status" value="1"/>
</dbReference>
<evidence type="ECO:0000259" key="3">
    <source>
        <dbReference type="Pfam" id="PF00496"/>
    </source>
</evidence>
<dbReference type="GO" id="GO:0043190">
    <property type="term" value="C:ATP-binding cassette (ABC) transporter complex"/>
    <property type="evidence" value="ECO:0007669"/>
    <property type="project" value="InterPro"/>
</dbReference>
<dbReference type="GO" id="GO:0015833">
    <property type="term" value="P:peptide transport"/>
    <property type="evidence" value="ECO:0007669"/>
    <property type="project" value="TreeGrafter"/>
</dbReference>
<dbReference type="Gene3D" id="3.40.190.10">
    <property type="entry name" value="Periplasmic binding protein-like II"/>
    <property type="match status" value="1"/>
</dbReference>
<feature type="chain" id="PRO_5004921199" evidence="2">
    <location>
        <begin position="21"/>
        <end position="580"/>
    </location>
</feature>
<dbReference type="PROSITE" id="PS51257">
    <property type="entry name" value="PROKAR_LIPOPROTEIN"/>
    <property type="match status" value="1"/>
</dbReference>
<reference evidence="5" key="1">
    <citation type="submission" date="2013-08" db="EMBL/GenBank/DDBJ databases">
        <title>Intrasporangium oryzae NRRL B-24470.</title>
        <authorList>
            <person name="Liu H."/>
            <person name="Wang G."/>
        </authorList>
    </citation>
    <scope>NUCLEOTIDE SEQUENCE [LARGE SCALE GENOMIC DNA]</scope>
    <source>
        <strain evidence="5">Q5-1</strain>
    </source>
</reference>
<gene>
    <name evidence="4" type="ORF">N864_01140</name>
</gene>
<evidence type="ECO:0000256" key="2">
    <source>
        <dbReference type="SAM" id="SignalP"/>
    </source>
</evidence>
<dbReference type="PATRIC" id="fig|584657.3.peg.337"/>
<evidence type="ECO:0000256" key="1">
    <source>
        <dbReference type="SAM" id="MobiDB-lite"/>
    </source>
</evidence>